<evidence type="ECO:0000256" key="7">
    <source>
        <dbReference type="ARBA" id="ARBA00023002"/>
    </source>
</evidence>
<dbReference type="PANTHER" id="PTHR13914">
    <property type="entry name" value="PROLINE OXIDASE"/>
    <property type="match status" value="1"/>
</dbReference>
<dbReference type="RefSeq" id="WP_347327240.1">
    <property type="nucleotide sequence ID" value="NZ_JBCGUH010000023.1"/>
</dbReference>
<evidence type="ECO:0000256" key="3">
    <source>
        <dbReference type="ARBA" id="ARBA00012695"/>
    </source>
</evidence>
<dbReference type="PIRSF" id="PIRSF000196">
    <property type="entry name" value="Pro_dehydrog"/>
    <property type="match status" value="1"/>
</dbReference>
<keyword evidence="6" id="KW-0274">FAD</keyword>
<dbReference type="Gene3D" id="3.20.20.220">
    <property type="match status" value="1"/>
</dbReference>
<keyword evidence="12" id="KW-1185">Reference proteome</keyword>
<dbReference type="InterPro" id="IPR002872">
    <property type="entry name" value="Proline_DH_dom"/>
</dbReference>
<evidence type="ECO:0000259" key="10">
    <source>
        <dbReference type="Pfam" id="PF01619"/>
    </source>
</evidence>
<protein>
    <recommendedName>
        <fullName evidence="3">proline dehydrogenase</fullName>
        <ecNumber evidence="3">1.5.5.2</ecNumber>
    </recommendedName>
</protein>
<evidence type="ECO:0000313" key="12">
    <source>
        <dbReference type="Proteomes" id="UP001597233"/>
    </source>
</evidence>
<sequence length="330" mass="36878">MNNRTAHEQRLTAGAAAALKAIARRPDIKMHIEQEPQLYTLLQRAAARYVTGEQRPQALAVAHQLHDEGYAVSLEYIGENTVSAAACQQATAELAGVLTELGEQGIGGRVSFDLSHIGLLVDRELALAHLLQLGELAHTYGIELFISMEESAKTEAILQLYRQAVAVYPLIGITLQAHLHRTWADAAVLLTKDTRVRFVKGAYEEPDTLALSRSAELDDRYVTLFELAVQRGCRISLATHDETLIDRLRLSSWQGAASVELELLYGIRPELCVRLREQGYPVRVYLTYGQEWYLYLCHRIAEYPPNLYQALIDMVGGQAEAPMMQYCLSK</sequence>
<gene>
    <name evidence="11" type="ORF">ACFSC9_16255</name>
</gene>
<evidence type="ECO:0000256" key="4">
    <source>
        <dbReference type="ARBA" id="ARBA00022630"/>
    </source>
</evidence>
<keyword evidence="8" id="KW-0642">Proline metabolism</keyword>
<comment type="pathway">
    <text evidence="2">Amino-acid degradation; L-proline degradation into L-glutamate; L-glutamate from L-proline: step 1/2.</text>
</comment>
<evidence type="ECO:0000256" key="5">
    <source>
        <dbReference type="ARBA" id="ARBA00022741"/>
    </source>
</evidence>
<dbReference type="InterPro" id="IPR029041">
    <property type="entry name" value="FAD-linked_oxidoreductase-like"/>
</dbReference>
<dbReference type="InterPro" id="IPR008219">
    <property type="entry name" value="PRODH_bac_arc"/>
</dbReference>
<dbReference type="EC" id="1.5.5.2" evidence="3"/>
<evidence type="ECO:0000313" key="11">
    <source>
        <dbReference type="EMBL" id="MFD1887045.1"/>
    </source>
</evidence>
<dbReference type="Proteomes" id="UP001597233">
    <property type="component" value="Unassembled WGS sequence"/>
</dbReference>
<reference evidence="12" key="1">
    <citation type="journal article" date="2019" name="Int. J. Syst. Evol. Microbiol.">
        <title>The Global Catalogue of Microorganisms (GCM) 10K type strain sequencing project: providing services to taxonomists for standard genome sequencing and annotation.</title>
        <authorList>
            <consortium name="The Broad Institute Genomics Platform"/>
            <consortium name="The Broad Institute Genome Sequencing Center for Infectious Disease"/>
            <person name="Wu L."/>
            <person name="Ma J."/>
        </authorList>
    </citation>
    <scope>NUCLEOTIDE SEQUENCE [LARGE SCALE GENOMIC DNA]</scope>
    <source>
        <strain evidence="12">CCUG 54950</strain>
    </source>
</reference>
<dbReference type="PANTHER" id="PTHR13914:SF0">
    <property type="entry name" value="PROLINE DEHYDROGENASE 1, MITOCHONDRIAL"/>
    <property type="match status" value="1"/>
</dbReference>
<dbReference type="EMBL" id="JBHUEH010000023">
    <property type="protein sequence ID" value="MFD1887045.1"/>
    <property type="molecule type" value="Genomic_DNA"/>
</dbReference>
<evidence type="ECO:0000256" key="1">
    <source>
        <dbReference type="ARBA" id="ARBA00001974"/>
    </source>
</evidence>
<dbReference type="InterPro" id="IPR015659">
    <property type="entry name" value="Proline_oxidase"/>
</dbReference>
<dbReference type="Pfam" id="PF01619">
    <property type="entry name" value="Pro_dh"/>
    <property type="match status" value="1"/>
</dbReference>
<feature type="domain" description="Proline dehydrogenase" evidence="10">
    <location>
        <begin position="59"/>
        <end position="302"/>
    </location>
</feature>
<evidence type="ECO:0000256" key="2">
    <source>
        <dbReference type="ARBA" id="ARBA00004739"/>
    </source>
</evidence>
<accession>A0ABW4RLY7</accession>
<keyword evidence="5" id="KW-0547">Nucleotide-binding</keyword>
<organism evidence="11 12">
    <name type="scientific">Paenibacillus wenxiniae</name>
    <dbReference type="NCBI Taxonomy" id="1636843"/>
    <lineage>
        <taxon>Bacteria</taxon>
        <taxon>Bacillati</taxon>
        <taxon>Bacillota</taxon>
        <taxon>Bacilli</taxon>
        <taxon>Bacillales</taxon>
        <taxon>Paenibacillaceae</taxon>
        <taxon>Paenibacillus</taxon>
    </lineage>
</organism>
<comment type="cofactor">
    <cofactor evidence="1">
        <name>FAD</name>
        <dbReference type="ChEBI" id="CHEBI:57692"/>
    </cofactor>
</comment>
<evidence type="ECO:0000256" key="9">
    <source>
        <dbReference type="ARBA" id="ARBA00048779"/>
    </source>
</evidence>
<comment type="caution">
    <text evidence="11">The sequence shown here is derived from an EMBL/GenBank/DDBJ whole genome shotgun (WGS) entry which is preliminary data.</text>
</comment>
<keyword evidence="4" id="KW-0285">Flavoprotein</keyword>
<comment type="catalytic activity">
    <reaction evidence="9">
        <text>L-proline + a quinone = (S)-1-pyrroline-5-carboxylate + a quinol + H(+)</text>
        <dbReference type="Rhea" id="RHEA:23784"/>
        <dbReference type="ChEBI" id="CHEBI:15378"/>
        <dbReference type="ChEBI" id="CHEBI:17388"/>
        <dbReference type="ChEBI" id="CHEBI:24646"/>
        <dbReference type="ChEBI" id="CHEBI:60039"/>
        <dbReference type="ChEBI" id="CHEBI:132124"/>
        <dbReference type="EC" id="1.5.5.2"/>
    </reaction>
</comment>
<proteinExistence type="predicted"/>
<name>A0ABW4RLY7_9BACL</name>
<evidence type="ECO:0000256" key="6">
    <source>
        <dbReference type="ARBA" id="ARBA00022827"/>
    </source>
</evidence>
<keyword evidence="7" id="KW-0560">Oxidoreductase</keyword>
<evidence type="ECO:0000256" key="8">
    <source>
        <dbReference type="ARBA" id="ARBA00023062"/>
    </source>
</evidence>
<dbReference type="SUPFAM" id="SSF51730">
    <property type="entry name" value="FAD-linked oxidoreductase"/>
    <property type="match status" value="1"/>
</dbReference>